<dbReference type="GO" id="GO:0008168">
    <property type="term" value="F:methyltransferase activity"/>
    <property type="evidence" value="ECO:0007669"/>
    <property type="project" value="UniProtKB-KW"/>
</dbReference>
<dbReference type="SUPFAM" id="SSF53335">
    <property type="entry name" value="S-adenosyl-L-methionine-dependent methyltransferases"/>
    <property type="match status" value="1"/>
</dbReference>
<sequence>MLSLHDWFQTPPGRYLLAWEQARMDEAVADLFGYYSLQLGLPELPALRRNRMPHPWLAVDSLEALSLAPLAEAGEPRPRAALLTDYAALPFPEASLDLVVLPHTLELSHDPHTTLREVERVLVPDGRVVISCFNPTSLWGARQRRARLYQRWGGGRLYLPGGGDFLGYLRLRDWLRLLSFEVETAHFGCYRPAVDSETWLRRFEWMDAAGERWWPIFGAAYFLVAVKRVRGMHLLGPAWKQARRPAGVSVPAVNRQHRTPPGPQAMPFESEGN</sequence>
<dbReference type="InterPro" id="IPR029063">
    <property type="entry name" value="SAM-dependent_MTases_sf"/>
</dbReference>
<evidence type="ECO:0000259" key="2">
    <source>
        <dbReference type="Pfam" id="PF08241"/>
    </source>
</evidence>
<protein>
    <submittedName>
        <fullName evidence="3">Class I SAM-dependent methyltransferase</fullName>
    </submittedName>
</protein>
<evidence type="ECO:0000313" key="3">
    <source>
        <dbReference type="EMBL" id="MDD0837833.1"/>
    </source>
</evidence>
<dbReference type="Pfam" id="PF08241">
    <property type="entry name" value="Methyltransf_11"/>
    <property type="match status" value="1"/>
</dbReference>
<dbReference type="InterPro" id="IPR013216">
    <property type="entry name" value="Methyltransf_11"/>
</dbReference>
<organism evidence="3 4">
    <name type="scientific">Curvibacter cyanobacteriorum</name>
    <dbReference type="NCBI Taxonomy" id="3026422"/>
    <lineage>
        <taxon>Bacteria</taxon>
        <taxon>Pseudomonadati</taxon>
        <taxon>Pseudomonadota</taxon>
        <taxon>Betaproteobacteria</taxon>
        <taxon>Burkholderiales</taxon>
        <taxon>Comamonadaceae</taxon>
        <taxon>Curvibacter</taxon>
    </lineage>
</organism>
<dbReference type="CDD" id="cd02440">
    <property type="entry name" value="AdoMet_MTases"/>
    <property type="match status" value="1"/>
</dbReference>
<comment type="caution">
    <text evidence="3">The sequence shown here is derived from an EMBL/GenBank/DDBJ whole genome shotgun (WGS) entry which is preliminary data.</text>
</comment>
<keyword evidence="4" id="KW-1185">Reference proteome</keyword>
<gene>
    <name evidence="3" type="ORF">PSQ40_04540</name>
</gene>
<keyword evidence="3" id="KW-0489">Methyltransferase</keyword>
<evidence type="ECO:0000256" key="1">
    <source>
        <dbReference type="SAM" id="MobiDB-lite"/>
    </source>
</evidence>
<evidence type="ECO:0000313" key="4">
    <source>
        <dbReference type="Proteomes" id="UP001528673"/>
    </source>
</evidence>
<dbReference type="EMBL" id="JAQSIP010000002">
    <property type="protein sequence ID" value="MDD0837833.1"/>
    <property type="molecule type" value="Genomic_DNA"/>
</dbReference>
<dbReference type="Proteomes" id="UP001528673">
    <property type="component" value="Unassembled WGS sequence"/>
</dbReference>
<name>A0ABT5MYI9_9BURK</name>
<keyword evidence="3" id="KW-0808">Transferase</keyword>
<feature type="domain" description="Methyltransferase type 11" evidence="2">
    <location>
        <begin position="80"/>
        <end position="130"/>
    </location>
</feature>
<reference evidence="3 4" key="1">
    <citation type="submission" date="2023-02" db="EMBL/GenBank/DDBJ databases">
        <title>Bacterial whole genomic sequence of Curvibacter sp. HBC61.</title>
        <authorList>
            <person name="Le V."/>
            <person name="Ko S.-R."/>
            <person name="Ahn C.-Y."/>
            <person name="Oh H.-M."/>
        </authorList>
    </citation>
    <scope>NUCLEOTIDE SEQUENCE [LARGE SCALE GENOMIC DNA]</scope>
    <source>
        <strain evidence="3 4">HBC61</strain>
    </source>
</reference>
<proteinExistence type="predicted"/>
<dbReference type="Gene3D" id="3.40.50.150">
    <property type="entry name" value="Vaccinia Virus protein VP39"/>
    <property type="match status" value="1"/>
</dbReference>
<accession>A0ABT5MYI9</accession>
<dbReference type="RefSeq" id="WP_273949128.1">
    <property type="nucleotide sequence ID" value="NZ_JAQSIP010000002.1"/>
</dbReference>
<feature type="region of interest" description="Disordered" evidence="1">
    <location>
        <begin position="250"/>
        <end position="273"/>
    </location>
</feature>
<dbReference type="GO" id="GO:0032259">
    <property type="term" value="P:methylation"/>
    <property type="evidence" value="ECO:0007669"/>
    <property type="project" value="UniProtKB-KW"/>
</dbReference>